<accession>G7HWC8</accession>
<evidence type="ECO:0000256" key="2">
    <source>
        <dbReference type="ARBA" id="ARBA00023157"/>
    </source>
</evidence>
<dbReference type="Pfam" id="PF00149">
    <property type="entry name" value="Metallophos"/>
    <property type="match status" value="1"/>
</dbReference>
<evidence type="ECO:0000313" key="6">
    <source>
        <dbReference type="EMBL" id="CCE54493.1"/>
    </source>
</evidence>
<feature type="region of interest" description="Disordered" evidence="3">
    <location>
        <begin position="1019"/>
        <end position="1053"/>
    </location>
</feature>
<dbReference type="InterPro" id="IPR013783">
    <property type="entry name" value="Ig-like_fold"/>
</dbReference>
<dbReference type="SMART" id="SM00560">
    <property type="entry name" value="LamGL"/>
    <property type="match status" value="1"/>
</dbReference>
<dbReference type="InterPro" id="IPR032179">
    <property type="entry name" value="Cry22Aa_Ig-like"/>
</dbReference>
<dbReference type="GO" id="GO:0005975">
    <property type="term" value="P:carbohydrate metabolic process"/>
    <property type="evidence" value="ECO:0007669"/>
    <property type="project" value="UniProtKB-ARBA"/>
</dbReference>
<dbReference type="InterPro" id="IPR006558">
    <property type="entry name" value="LamG-like"/>
</dbReference>
<organism evidence="6 7">
    <name type="scientific">Corynebacterium casei UCMA 3821</name>
    <dbReference type="NCBI Taxonomy" id="1110505"/>
    <lineage>
        <taxon>Bacteria</taxon>
        <taxon>Bacillati</taxon>
        <taxon>Actinomycetota</taxon>
        <taxon>Actinomycetes</taxon>
        <taxon>Mycobacteriales</taxon>
        <taxon>Corynebacteriaceae</taxon>
        <taxon>Corynebacterium</taxon>
    </lineage>
</organism>
<dbReference type="InterPro" id="IPR004843">
    <property type="entry name" value="Calcineurin-like_PHP"/>
</dbReference>
<reference evidence="6 7" key="1">
    <citation type="journal article" date="2012" name="J. Bacteriol.">
        <title>Genome Sequence of Corynebacterium casei UCMA 3821, Isolated from a Smear-Ripened Cheese.</title>
        <authorList>
            <person name="Monnet C."/>
            <person name="Loux V."/>
            <person name="Bento P."/>
            <person name="Gibrat J.F."/>
            <person name="Straub C."/>
            <person name="Bonnarme P."/>
            <person name="Landaud S."/>
            <person name="Irlinger F."/>
        </authorList>
    </citation>
    <scope>NUCLEOTIDE SEQUENCE [LARGE SCALE GENOMIC DNA]</scope>
    <source>
        <strain evidence="6 7">UCMA 3821</strain>
    </source>
</reference>
<evidence type="ECO:0000259" key="5">
    <source>
        <dbReference type="SMART" id="SM00560"/>
    </source>
</evidence>
<dbReference type="Pfam" id="PF13385">
    <property type="entry name" value="Laminin_G_3"/>
    <property type="match status" value="1"/>
</dbReference>
<dbReference type="AlphaFoldDB" id="G7HWC8"/>
<gene>
    <name evidence="6" type="ORF">CCAS_04525</name>
</gene>
<dbReference type="Gene3D" id="3.60.21.10">
    <property type="match status" value="1"/>
</dbReference>
<dbReference type="GO" id="GO:0016740">
    <property type="term" value="F:transferase activity"/>
    <property type="evidence" value="ECO:0007669"/>
    <property type="project" value="UniProtKB-KW"/>
</dbReference>
<dbReference type="SUPFAM" id="SSF49899">
    <property type="entry name" value="Concanavalin A-like lectins/glucanases"/>
    <property type="match status" value="1"/>
</dbReference>
<dbReference type="InterPro" id="IPR051918">
    <property type="entry name" value="STPP_CPPED1"/>
</dbReference>
<dbReference type="Proteomes" id="UP000004840">
    <property type="component" value="Unassembled WGS sequence"/>
</dbReference>
<name>G7HWC8_9CORY</name>
<evidence type="ECO:0000256" key="3">
    <source>
        <dbReference type="SAM" id="MobiDB-lite"/>
    </source>
</evidence>
<keyword evidence="2" id="KW-1015">Disulfide bond</keyword>
<dbReference type="InterPro" id="IPR029052">
    <property type="entry name" value="Metallo-depent_PP-like"/>
</dbReference>
<feature type="signal peptide" evidence="4">
    <location>
        <begin position="1"/>
        <end position="26"/>
    </location>
</feature>
<dbReference type="Pfam" id="PF16403">
    <property type="entry name" value="Bact_surface_Ig-like"/>
    <property type="match status" value="1"/>
</dbReference>
<sequence>MTTKSTRLTTALVVAGAVTVSHVAMVGVAHGQENVQADLLDIEISESGAIDNARDVPAKVSGDPKFAVDPTLEAPVATFDGQDDAVQFDIGDQDEALSDGFAVECTFKLNGEFAGEKSLCANKQAGGFALALYENELSFIINVGSGYQQARVEVDPDRWYHAVGVWDGNEAQLYLNGELAATKTTSGEYNVPTGNADSFTVGGDTNGQDNPQLLADASFRSARLFSEPIAQADVDALYADSGVNSDKALELVSTTPASAEHVKDAVKLDIEYSDDALISGEPTYELDGEKVEAGQLIGPGLLEGDHELLIHAKDVFGGEISERINFTSGNIPEGAGTDTDQGEGSVTLSAIADNPSGGDVETTFTKGATSTPDGGFQGVVGALPDSLEFEYEEATEISEGLKPGDEEAAQTASTQQMPFQRFDVALPENSAEENQIVWKGQIDPNRSARLFAWNTATSTWDELASTRGADNGDVSLNGDVTAEHVDGTDVHAMVLGYDPFADDIANTVEDSFADPNDYDFAISHHTDTQYIVEGAVENASEEERAVWKQSYLDATQWVADNADERKIAYHAHTGDIIENWIRETDDEDNARKEFEVASEAQKILDDAEIVNGVLPGNHDNWTGRDTGPANLYNEYFGPKRYEALEQTAGWQEREASHHPWKEGDNDNHYDLFSAEGLEFVVVSLGYDVTQEEADWADSVLKQYPDRNAIVLTHAYNKPSNSPDGRGASASHDGTIVLESVVEKNPNVALVLSGHEHGVSIVARKDVGTEGNHVTELLADYQFYKVGSDELGLTEVGDYGTDTPLQFGAAFLRLLQFDLDAGEMIVDTYSPFLDNFGATEYDDRSRYDGTEDDTRLPVQFETRKTSFSTDAVTLVSDSGEEIGKSKARSGWPAEVKWSGLKSDAVYAWYATSRDIATGKEVEPGETRQFAVFTAQDAGTDSTAPELSVPAEDLEVEAGSQADLLAGVTATDDVDGDVTDNIEVVGNIDINKPGRYIINYVVSDVNGNQATANRIVVVTEKDSSSSVGSSDGSSEGSSGSSGSSNSSSSSDDTKSSNRGIFGIFDALGGAFRSLFEAIAGALRLRDFLL</sequence>
<evidence type="ECO:0000256" key="1">
    <source>
        <dbReference type="ARBA" id="ARBA00022729"/>
    </source>
</evidence>
<dbReference type="PANTHER" id="PTHR43143:SF5">
    <property type="entry name" value="SECRETED PROTEIN"/>
    <property type="match status" value="1"/>
</dbReference>
<protein>
    <submittedName>
        <fullName evidence="6">Putative family 2 glycosyl transferase</fullName>
    </submittedName>
</protein>
<dbReference type="GO" id="GO:0016787">
    <property type="term" value="F:hydrolase activity"/>
    <property type="evidence" value="ECO:0007669"/>
    <property type="project" value="InterPro"/>
</dbReference>
<keyword evidence="1 4" id="KW-0732">Signal</keyword>
<dbReference type="EMBL" id="CAFW01000028">
    <property type="protein sequence ID" value="CCE54493.1"/>
    <property type="molecule type" value="Genomic_DNA"/>
</dbReference>
<comment type="caution">
    <text evidence="6">The sequence shown here is derived from an EMBL/GenBank/DDBJ whole genome shotgun (WGS) entry which is preliminary data.</text>
</comment>
<dbReference type="RefSeq" id="WP_006822022.1">
    <property type="nucleotide sequence ID" value="NZ_CAFW01000028.1"/>
</dbReference>
<keyword evidence="6" id="KW-0808">Transferase</keyword>
<proteinExistence type="predicted"/>
<dbReference type="InterPro" id="IPR013320">
    <property type="entry name" value="ConA-like_dom_sf"/>
</dbReference>
<feature type="compositionally biased region" description="Low complexity" evidence="3">
    <location>
        <begin position="1022"/>
        <end position="1048"/>
    </location>
</feature>
<evidence type="ECO:0000313" key="7">
    <source>
        <dbReference type="Proteomes" id="UP000004840"/>
    </source>
</evidence>
<dbReference type="SUPFAM" id="SSF56300">
    <property type="entry name" value="Metallo-dependent phosphatases"/>
    <property type="match status" value="1"/>
</dbReference>
<feature type="domain" description="LamG-like jellyroll fold" evidence="5">
    <location>
        <begin position="99"/>
        <end position="223"/>
    </location>
</feature>
<feature type="chain" id="PRO_5038455356" evidence="4">
    <location>
        <begin position="27"/>
        <end position="1087"/>
    </location>
</feature>
<dbReference type="PANTHER" id="PTHR43143">
    <property type="entry name" value="METALLOPHOSPHOESTERASE, CALCINEURIN SUPERFAMILY"/>
    <property type="match status" value="1"/>
</dbReference>
<dbReference type="Gene3D" id="2.60.40.10">
    <property type="entry name" value="Immunoglobulins"/>
    <property type="match status" value="1"/>
</dbReference>
<dbReference type="Gene3D" id="2.60.120.200">
    <property type="match status" value="1"/>
</dbReference>
<evidence type="ECO:0000256" key="4">
    <source>
        <dbReference type="SAM" id="SignalP"/>
    </source>
</evidence>